<reference evidence="1" key="1">
    <citation type="submission" date="2020-11" db="EMBL/GenBank/DDBJ databases">
        <authorList>
            <consortium name="DOE Joint Genome Institute"/>
            <person name="Ahrendt S."/>
            <person name="Riley R."/>
            <person name="Andreopoulos W."/>
            <person name="Labutti K."/>
            <person name="Pangilinan J."/>
            <person name="Ruiz-Duenas F.J."/>
            <person name="Barrasa J.M."/>
            <person name="Sanchez-Garcia M."/>
            <person name="Camarero S."/>
            <person name="Miyauchi S."/>
            <person name="Serrano A."/>
            <person name="Linde D."/>
            <person name="Babiker R."/>
            <person name="Drula E."/>
            <person name="Ayuso-Fernandez I."/>
            <person name="Pacheco R."/>
            <person name="Padilla G."/>
            <person name="Ferreira P."/>
            <person name="Barriuso J."/>
            <person name="Kellner H."/>
            <person name="Castanera R."/>
            <person name="Alfaro M."/>
            <person name="Ramirez L."/>
            <person name="Pisabarro A.G."/>
            <person name="Kuo A."/>
            <person name="Tritt A."/>
            <person name="Lipzen A."/>
            <person name="He G."/>
            <person name="Yan M."/>
            <person name="Ng V."/>
            <person name="Cullen D."/>
            <person name="Martin F."/>
            <person name="Rosso M.-N."/>
            <person name="Henrissat B."/>
            <person name="Hibbett D."/>
            <person name="Martinez A.T."/>
            <person name="Grigoriev I.V."/>
        </authorList>
    </citation>
    <scope>NUCLEOTIDE SEQUENCE</scope>
    <source>
        <strain evidence="1">CBS 506.95</strain>
    </source>
</reference>
<comment type="caution">
    <text evidence="1">The sequence shown here is derived from an EMBL/GenBank/DDBJ whole genome shotgun (WGS) entry which is preliminary data.</text>
</comment>
<keyword evidence="2" id="KW-1185">Reference proteome</keyword>
<sequence>MPVYEVFFFPASELMQKNNDALLPVIDHVSRADGVLEVRYGFAEEDKTTLYCVIKWETIDHHKAMMQRADYPDLFVKLKPVMAGTPQLFHIEFENDATSAFDAPTTEITWINLKEGKTKTDVRDVLNKHMGPKIMALPGVVSGSASWNETVEDSNRFLLVIGWESSKVRTICLISTIYC</sequence>
<gene>
    <name evidence="1" type="ORF">CPB83DRAFT_774039</name>
</gene>
<organism evidence="1 2">
    <name type="scientific">Crepidotus variabilis</name>
    <dbReference type="NCBI Taxonomy" id="179855"/>
    <lineage>
        <taxon>Eukaryota</taxon>
        <taxon>Fungi</taxon>
        <taxon>Dikarya</taxon>
        <taxon>Basidiomycota</taxon>
        <taxon>Agaricomycotina</taxon>
        <taxon>Agaricomycetes</taxon>
        <taxon>Agaricomycetidae</taxon>
        <taxon>Agaricales</taxon>
        <taxon>Agaricineae</taxon>
        <taxon>Crepidotaceae</taxon>
        <taxon>Crepidotus</taxon>
    </lineage>
</organism>
<dbReference type="Proteomes" id="UP000807306">
    <property type="component" value="Unassembled WGS sequence"/>
</dbReference>
<dbReference type="Gene3D" id="3.30.70.100">
    <property type="match status" value="1"/>
</dbReference>
<accession>A0A9P6JKK5</accession>
<evidence type="ECO:0000313" key="2">
    <source>
        <dbReference type="Proteomes" id="UP000807306"/>
    </source>
</evidence>
<dbReference type="InterPro" id="IPR011008">
    <property type="entry name" value="Dimeric_a/b-barrel"/>
</dbReference>
<evidence type="ECO:0000313" key="1">
    <source>
        <dbReference type="EMBL" id="KAF9524296.1"/>
    </source>
</evidence>
<protein>
    <recommendedName>
        <fullName evidence="3">ABM domain-containing protein</fullName>
    </recommendedName>
</protein>
<name>A0A9P6JKK5_9AGAR</name>
<dbReference type="SUPFAM" id="SSF54909">
    <property type="entry name" value="Dimeric alpha+beta barrel"/>
    <property type="match status" value="1"/>
</dbReference>
<dbReference type="OrthoDB" id="3830579at2759"/>
<dbReference type="EMBL" id="MU157901">
    <property type="protein sequence ID" value="KAF9524296.1"/>
    <property type="molecule type" value="Genomic_DNA"/>
</dbReference>
<evidence type="ECO:0008006" key="3">
    <source>
        <dbReference type="Google" id="ProtNLM"/>
    </source>
</evidence>
<dbReference type="AlphaFoldDB" id="A0A9P6JKK5"/>
<proteinExistence type="predicted"/>